<dbReference type="STRING" id="1156417.Y919_02190"/>
<dbReference type="NCBIfam" id="TIGR03936">
    <property type="entry name" value="sam_1_link_chp"/>
    <property type="match status" value="1"/>
</dbReference>
<reference evidence="2 3" key="1">
    <citation type="submission" date="2013-12" db="EMBL/GenBank/DDBJ databases">
        <title>Draft genome sequence of Caloranaerobacter sp. H53214.</title>
        <authorList>
            <person name="Jiang L.J."/>
            <person name="Shao Z.Z."/>
            <person name="Long M.N."/>
        </authorList>
    </citation>
    <scope>NUCLEOTIDE SEQUENCE [LARGE SCALE GENOMIC DNA]</scope>
    <source>
        <strain evidence="2 3">H53214</strain>
    </source>
</reference>
<dbReference type="Pfam" id="PF10105">
    <property type="entry name" value="DUF2344"/>
    <property type="match status" value="1"/>
</dbReference>
<feature type="domain" description="DUF2344" evidence="1">
    <location>
        <begin position="4"/>
        <end position="194"/>
    </location>
</feature>
<proteinExistence type="predicted"/>
<comment type="caution">
    <text evidence="2">The sequence shown here is derived from an EMBL/GenBank/DDBJ whole genome shotgun (WGS) entry which is preliminary data.</text>
</comment>
<gene>
    <name evidence="2" type="ORF">Y919_02190</name>
</gene>
<protein>
    <submittedName>
        <fullName evidence="2">Radical SAM protein</fullName>
    </submittedName>
</protein>
<evidence type="ECO:0000313" key="3">
    <source>
        <dbReference type="Proteomes" id="UP000029622"/>
    </source>
</evidence>
<name>A0A096BK33_9FIRM</name>
<accession>A0A096BK33</accession>
<dbReference type="EMBL" id="AZTB01000006">
    <property type="protein sequence ID" value="KGG81098.1"/>
    <property type="molecule type" value="Genomic_DNA"/>
</dbReference>
<dbReference type="AlphaFoldDB" id="A0A096BK33"/>
<organism evidence="2 3">
    <name type="scientific">Caloranaerobacter azorensis H53214</name>
    <dbReference type="NCBI Taxonomy" id="1156417"/>
    <lineage>
        <taxon>Bacteria</taxon>
        <taxon>Bacillati</taxon>
        <taxon>Bacillota</taxon>
        <taxon>Tissierellia</taxon>
        <taxon>Tissierellales</taxon>
        <taxon>Thermohalobacteraceae</taxon>
        <taxon>Caloranaerobacter</taxon>
    </lineage>
</organism>
<evidence type="ECO:0000313" key="2">
    <source>
        <dbReference type="EMBL" id="KGG81098.1"/>
    </source>
</evidence>
<dbReference type="InterPro" id="IPR018768">
    <property type="entry name" value="DUF2344"/>
</dbReference>
<dbReference type="Proteomes" id="UP000029622">
    <property type="component" value="Unassembled WGS sequence"/>
</dbReference>
<evidence type="ECO:0000259" key="1">
    <source>
        <dbReference type="Pfam" id="PF10105"/>
    </source>
</evidence>
<dbReference type="RefSeq" id="WP_035161974.1">
    <property type="nucleotide sequence ID" value="NZ_AZTB01000006.1"/>
</dbReference>
<sequence>MGTIRVRFSKKDDMKYISHLDLMRLFQRAFRRADIPVKYSQGFNPHPKFSLATALPIGVTSDGEYMDVELENDIDKDEFINRINDVLPDGIKILSGKYIKTSKSLMSLIEWSDYIIEFYTTGNISKEDVGNCIGKILEKDKIYVKKVKIKNKKEIIKEVDIRSGIRNLKLLVIEGKRVIIKATLKSGSKGNLKPLYIIDVMKKIGNMEIADDSIKIHRLELYSQKNDKLVSPLDCE</sequence>